<evidence type="ECO:0000256" key="1">
    <source>
        <dbReference type="SAM" id="Phobius"/>
    </source>
</evidence>
<gene>
    <name evidence="2" type="ORF">A1OE_1252</name>
</gene>
<feature type="transmembrane region" description="Helical" evidence="1">
    <location>
        <begin position="21"/>
        <end position="41"/>
    </location>
</feature>
<evidence type="ECO:0000313" key="2">
    <source>
        <dbReference type="EMBL" id="AFX99426.1"/>
    </source>
</evidence>
<dbReference type="AlphaFoldDB" id="K7ZDD3"/>
<organism evidence="2 3">
    <name type="scientific">Candidatus Endolissoclinum faulkneri L2</name>
    <dbReference type="NCBI Taxonomy" id="1193729"/>
    <lineage>
        <taxon>Bacteria</taxon>
        <taxon>Pseudomonadati</taxon>
        <taxon>Pseudomonadota</taxon>
        <taxon>Alphaproteobacteria</taxon>
        <taxon>Rhodospirillales</taxon>
        <taxon>Rhodospirillaceae</taxon>
        <taxon>Candidatus Endolissoclinum</taxon>
    </lineage>
</organism>
<sequence>MLRYDQRPYSFLNEAASILHISLLAIYNTIYLASLTLHPIYSQQY</sequence>
<keyword evidence="1" id="KW-0472">Membrane</keyword>
<keyword evidence="1" id="KW-1133">Transmembrane helix</keyword>
<protein>
    <submittedName>
        <fullName evidence="2">Uncharacterized protein</fullName>
    </submittedName>
</protein>
<dbReference type="EMBL" id="CP003539">
    <property type="protein sequence ID" value="AFX99426.1"/>
    <property type="molecule type" value="Genomic_DNA"/>
</dbReference>
<reference evidence="2 3" key="1">
    <citation type="journal article" date="2012" name="Proc. Natl. Acad. Sci. U.S.A.">
        <title>Genome streamlining and chemical defense in a coral reef symbiosis.</title>
        <authorList>
            <person name="Kwan J.C."/>
            <person name="Donia M.S."/>
            <person name="Han A.W."/>
            <person name="Hirose E."/>
            <person name="Haygood M.G."/>
            <person name="Schmidt E.W."/>
        </authorList>
    </citation>
    <scope>NUCLEOTIDE SEQUENCE [LARGE SCALE GENOMIC DNA]</scope>
    <source>
        <strain evidence="2 3">L2</strain>
    </source>
</reference>
<dbReference type="Proteomes" id="UP000010077">
    <property type="component" value="Chromosome"/>
</dbReference>
<proteinExistence type="predicted"/>
<evidence type="ECO:0000313" key="3">
    <source>
        <dbReference type="Proteomes" id="UP000010077"/>
    </source>
</evidence>
<keyword evidence="1" id="KW-0812">Transmembrane</keyword>
<name>K7ZDD3_9PROT</name>
<accession>K7ZDD3</accession>
<keyword evidence="3" id="KW-1185">Reference proteome</keyword>
<dbReference type="HOGENOM" id="CLU_3197418_0_0_5"/>
<dbReference type="KEGG" id="thal:A1OE_1252"/>